<proteinExistence type="predicted"/>
<protein>
    <submittedName>
        <fullName evidence="1">Uncharacterized protein</fullName>
    </submittedName>
</protein>
<dbReference type="AlphaFoldDB" id="A0A0G8ASG8"/>
<organism evidence="1 2">
    <name type="scientific">Candidatus Synechococcus spongiarum 15L</name>
    <dbReference type="NCBI Taxonomy" id="1608419"/>
    <lineage>
        <taxon>Bacteria</taxon>
        <taxon>Bacillati</taxon>
        <taxon>Cyanobacteriota</taxon>
        <taxon>Cyanophyceae</taxon>
        <taxon>Synechococcales</taxon>
        <taxon>Synechococcaceae</taxon>
        <taxon>Synechococcus</taxon>
    </lineage>
</organism>
<evidence type="ECO:0000313" key="2">
    <source>
        <dbReference type="Proteomes" id="UP000035037"/>
    </source>
</evidence>
<reference evidence="1 2" key="2">
    <citation type="submission" date="2015-05" db="EMBL/GenBank/DDBJ databases">
        <title>Lifestyle Evolution in Cyanobacterial Symbionts of Sponges.</title>
        <authorList>
            <person name="Burgsdorf I."/>
            <person name="Slaby B.M."/>
            <person name="Handley K.M."/>
            <person name="Haber M."/>
            <person name="Blom J."/>
            <person name="Marshall C.W."/>
            <person name="Gilbert J.A."/>
            <person name="Hentschel U."/>
            <person name="Steindler L."/>
        </authorList>
    </citation>
    <scope>NUCLEOTIDE SEQUENCE [LARGE SCALE GENOMIC DNA]</scope>
    <source>
        <strain evidence="1">15L</strain>
    </source>
</reference>
<evidence type="ECO:0000313" key="1">
    <source>
        <dbReference type="EMBL" id="KKZ10288.1"/>
    </source>
</evidence>
<comment type="caution">
    <text evidence="1">The sequence shown here is derived from an EMBL/GenBank/DDBJ whole genome shotgun (WGS) entry which is preliminary data.</text>
</comment>
<dbReference type="Proteomes" id="UP000035037">
    <property type="component" value="Unassembled WGS sequence"/>
</dbReference>
<reference evidence="1 2" key="1">
    <citation type="submission" date="2015-02" db="EMBL/GenBank/DDBJ databases">
        <authorList>
            <person name="Slaby B."/>
            <person name="Hentschel U."/>
        </authorList>
    </citation>
    <scope>NUCLEOTIDE SEQUENCE [LARGE SCALE GENOMIC DNA]</scope>
    <source>
        <strain evidence="1">15L</strain>
    </source>
</reference>
<gene>
    <name evidence="1" type="ORF">TQ37_08930</name>
</gene>
<accession>A0A0G8ASG8</accession>
<name>A0A0G8ASG8_9SYNE</name>
<dbReference type="EMBL" id="JYFQ01000190">
    <property type="protein sequence ID" value="KKZ10288.1"/>
    <property type="molecule type" value="Genomic_DNA"/>
</dbReference>
<dbReference type="PATRIC" id="fig|1608419.3.peg.1029"/>
<sequence>MPQSSDQSANEREKFPEHFTFSQRYGYEPLPEPMRLEYLSDDLRRELCNAVVSFLENDFWVALIGAQALKEDSCVKQAPWLQGFQPSRQGEDAKTRGERYIKDEKDRNYKNFDIKRDIYTKRVLGKLNRTLEINIQIDREKFLTLSNVFMKEKYNRVLDFLEIMFHVALEEDWSGTSKTVKTFAMKIKKLLEDSAPYRLEISQPPYWFFPCTSKEEGEAVQQAIKVIRQGEMDGAATHLRNAAKFINTGDHADSIRESIHAVESIARTIDPASSRSLRPALTSLEEAGLLKHKALKEAFIKLYGYTSDEQGIRHSLLDKSSADVGLDEAIFMFGACASFAAYLSKKHQTTGRA</sequence>